<comment type="caution">
    <text evidence="3">The sequence shown here is derived from an EMBL/GenBank/DDBJ whole genome shotgun (WGS) entry which is preliminary data.</text>
</comment>
<sequence length="385" mass="44494">MDLSAAIRDEILGSKEQAIPFVRFMELALYHPELGYYMTPQPKVGKDGDFFTSGTLHPVFAEVLADLFVQMWKENGIDQPVLAELGGGTGYLMKHLLSVLFARYPEWYQRLRLVLVEGSPYHRQLQQQALQPFQLPQVWYRSVEEAARAQAFEGIVLSNEYFDAFPVHLMEKLEEGWCEAWVTWEEQEQRFRQQFWPRISVPMQQFLADREPIVPVGTRLEVNLGMRGAVRAIGSMIKRGYVLTIDYGDREEELYHSSRKAGTLLCYYRHRVHTDPFRHIGEQDITAHVNFSALEQWGEEAGLRCLAFLRQDQFLLQAGILQKAIAHQDRDPFRSSAMKQNWAIQQLIDPAGLGGRFRVMLQGKEVERLPHPLCGNNRTNKKDAR</sequence>
<keyword evidence="1 3" id="KW-0489">Methyltransferase</keyword>
<dbReference type="PANTHER" id="PTHR12049:SF7">
    <property type="entry name" value="PROTEIN ARGININE METHYLTRANSFERASE NDUFAF7, MITOCHONDRIAL"/>
    <property type="match status" value="1"/>
</dbReference>
<keyword evidence="2" id="KW-0808">Transferase</keyword>
<dbReference type="SUPFAM" id="SSF53335">
    <property type="entry name" value="S-adenosyl-L-methionine-dependent methyltransferases"/>
    <property type="match status" value="1"/>
</dbReference>
<name>A0A938XWA9_9BACL</name>
<dbReference type="Proteomes" id="UP000717624">
    <property type="component" value="Unassembled WGS sequence"/>
</dbReference>
<dbReference type="EMBL" id="JAFBEB010000002">
    <property type="protein sequence ID" value="MBM7589299.1"/>
    <property type="molecule type" value="Genomic_DNA"/>
</dbReference>
<keyword evidence="4" id="KW-1185">Reference proteome</keyword>
<dbReference type="GO" id="GO:0035243">
    <property type="term" value="F:protein-arginine omega-N symmetric methyltransferase activity"/>
    <property type="evidence" value="ECO:0007669"/>
    <property type="project" value="TreeGrafter"/>
</dbReference>
<dbReference type="GO" id="GO:0032259">
    <property type="term" value="P:methylation"/>
    <property type="evidence" value="ECO:0007669"/>
    <property type="project" value="UniProtKB-KW"/>
</dbReference>
<dbReference type="InterPro" id="IPR003788">
    <property type="entry name" value="NDUFAF7"/>
</dbReference>
<dbReference type="InterPro" id="IPR029063">
    <property type="entry name" value="SAM-dependent_MTases_sf"/>
</dbReference>
<accession>A0A938XWA9</accession>
<organism evidence="3 4">
    <name type="scientific">Brevibacillus fulvus</name>
    <dbReference type="NCBI Taxonomy" id="1125967"/>
    <lineage>
        <taxon>Bacteria</taxon>
        <taxon>Bacillati</taxon>
        <taxon>Bacillota</taxon>
        <taxon>Bacilli</taxon>
        <taxon>Bacillales</taxon>
        <taxon>Paenibacillaceae</taxon>
        <taxon>Brevibacillus</taxon>
    </lineage>
</organism>
<proteinExistence type="predicted"/>
<dbReference type="InterPro" id="IPR038375">
    <property type="entry name" value="NDUFAF7_sf"/>
</dbReference>
<evidence type="ECO:0000256" key="1">
    <source>
        <dbReference type="ARBA" id="ARBA00022603"/>
    </source>
</evidence>
<dbReference type="AlphaFoldDB" id="A0A938XWA9"/>
<dbReference type="Pfam" id="PF02636">
    <property type="entry name" value="Methyltransf_28"/>
    <property type="match status" value="1"/>
</dbReference>
<evidence type="ECO:0000313" key="3">
    <source>
        <dbReference type="EMBL" id="MBM7589299.1"/>
    </source>
</evidence>
<dbReference type="PANTHER" id="PTHR12049">
    <property type="entry name" value="PROTEIN ARGININE METHYLTRANSFERASE NDUFAF7, MITOCHONDRIAL"/>
    <property type="match status" value="1"/>
</dbReference>
<reference evidence="3" key="1">
    <citation type="submission" date="2021-01" db="EMBL/GenBank/DDBJ databases">
        <title>Genomic Encyclopedia of Type Strains, Phase IV (KMG-IV): sequencing the most valuable type-strain genomes for metagenomic binning, comparative biology and taxonomic classification.</title>
        <authorList>
            <person name="Goeker M."/>
        </authorList>
    </citation>
    <scope>NUCLEOTIDE SEQUENCE</scope>
    <source>
        <strain evidence="3">DSM 25523</strain>
    </source>
</reference>
<gene>
    <name evidence="3" type="ORF">JOD01_000897</name>
</gene>
<evidence type="ECO:0000256" key="2">
    <source>
        <dbReference type="ARBA" id="ARBA00022679"/>
    </source>
</evidence>
<evidence type="ECO:0000313" key="4">
    <source>
        <dbReference type="Proteomes" id="UP000717624"/>
    </source>
</evidence>
<dbReference type="Gene3D" id="3.40.50.12710">
    <property type="match status" value="1"/>
</dbReference>
<dbReference type="RefSeq" id="WP_338028521.1">
    <property type="nucleotide sequence ID" value="NZ_BAABIN010000015.1"/>
</dbReference>
<protein>
    <submittedName>
        <fullName evidence="3">SAM-dependent MidA family methyltransferase</fullName>
    </submittedName>
</protein>